<reference evidence="2 3" key="1">
    <citation type="submission" date="2016-04" db="EMBL/GenBank/DDBJ databases">
        <title>Genome analyses suggest a sexual origin of heterokaryosis in a supposedly ancient asexual fungus.</title>
        <authorList>
            <person name="Ropars J."/>
            <person name="Sedzielewska K."/>
            <person name="Noel J."/>
            <person name="Charron P."/>
            <person name="Farinelli L."/>
            <person name="Marton T."/>
            <person name="Kruger M."/>
            <person name="Pelin A."/>
            <person name="Brachmann A."/>
            <person name="Corradi N."/>
        </authorList>
    </citation>
    <scope>NUCLEOTIDE SEQUENCE [LARGE SCALE GENOMIC DNA]</scope>
    <source>
        <strain evidence="2 3">C2</strain>
    </source>
</reference>
<reference evidence="2 3" key="2">
    <citation type="submission" date="2017-10" db="EMBL/GenBank/DDBJ databases">
        <title>Extensive intraspecific genome diversity in a model arbuscular mycorrhizal fungus.</title>
        <authorList>
            <person name="Chen E.C.H."/>
            <person name="Morin E."/>
            <person name="Baudet D."/>
            <person name="Noel J."/>
            <person name="Ndikumana S."/>
            <person name="Charron P."/>
            <person name="St-Onge C."/>
            <person name="Giorgi J."/>
            <person name="Grigoriev I.V."/>
            <person name="Roux C."/>
            <person name="Martin F.M."/>
            <person name="Corradi N."/>
        </authorList>
    </citation>
    <scope>NUCLEOTIDE SEQUENCE [LARGE SCALE GENOMIC DNA]</scope>
    <source>
        <strain evidence="2 3">C2</strain>
    </source>
</reference>
<keyword evidence="1" id="KW-0472">Membrane</keyword>
<accession>A0A2N1M8U7</accession>
<keyword evidence="1" id="KW-1133">Transmembrane helix</keyword>
<evidence type="ECO:0000256" key="1">
    <source>
        <dbReference type="SAM" id="Phobius"/>
    </source>
</evidence>
<dbReference type="EMBL" id="LLXL01003870">
    <property type="protein sequence ID" value="PKK58060.1"/>
    <property type="molecule type" value="Genomic_DNA"/>
</dbReference>
<protein>
    <submittedName>
        <fullName evidence="2">Uncharacterized protein</fullName>
    </submittedName>
</protein>
<evidence type="ECO:0000313" key="3">
    <source>
        <dbReference type="Proteomes" id="UP000233469"/>
    </source>
</evidence>
<evidence type="ECO:0000313" key="2">
    <source>
        <dbReference type="EMBL" id="PKK58060.1"/>
    </source>
</evidence>
<dbReference type="Proteomes" id="UP000233469">
    <property type="component" value="Unassembled WGS sequence"/>
</dbReference>
<gene>
    <name evidence="2" type="ORF">RhiirC2_763623</name>
</gene>
<dbReference type="AlphaFoldDB" id="A0A2N1M8U7"/>
<sequence length="58" mass="6872">MKEAVGKKGRNYPKGIVKNGERIYLLRRLEPYVALNFMRAFFFIGYFVTDCVKEDQNH</sequence>
<keyword evidence="1" id="KW-0812">Transmembrane</keyword>
<proteinExistence type="predicted"/>
<name>A0A2N1M8U7_9GLOM</name>
<comment type="caution">
    <text evidence="2">The sequence shown here is derived from an EMBL/GenBank/DDBJ whole genome shotgun (WGS) entry which is preliminary data.</text>
</comment>
<organism evidence="2 3">
    <name type="scientific">Rhizophagus irregularis</name>
    <dbReference type="NCBI Taxonomy" id="588596"/>
    <lineage>
        <taxon>Eukaryota</taxon>
        <taxon>Fungi</taxon>
        <taxon>Fungi incertae sedis</taxon>
        <taxon>Mucoromycota</taxon>
        <taxon>Glomeromycotina</taxon>
        <taxon>Glomeromycetes</taxon>
        <taxon>Glomerales</taxon>
        <taxon>Glomeraceae</taxon>
        <taxon>Rhizophagus</taxon>
    </lineage>
</organism>
<feature type="transmembrane region" description="Helical" evidence="1">
    <location>
        <begin position="32"/>
        <end position="49"/>
    </location>
</feature>